<name>A0A8X6TN63_NEPPI</name>
<proteinExistence type="predicted"/>
<reference evidence="1" key="1">
    <citation type="submission" date="2020-08" db="EMBL/GenBank/DDBJ databases">
        <title>Multicomponent nature underlies the extraordinary mechanical properties of spider dragline silk.</title>
        <authorList>
            <person name="Kono N."/>
            <person name="Nakamura H."/>
            <person name="Mori M."/>
            <person name="Yoshida Y."/>
            <person name="Ohtoshi R."/>
            <person name="Malay A.D."/>
            <person name="Moran D.A.P."/>
            <person name="Tomita M."/>
            <person name="Numata K."/>
            <person name="Arakawa K."/>
        </authorList>
    </citation>
    <scope>NUCLEOTIDE SEQUENCE</scope>
</reference>
<accession>A0A8X6TN63</accession>
<dbReference type="AlphaFoldDB" id="A0A8X6TN63"/>
<evidence type="ECO:0000313" key="1">
    <source>
        <dbReference type="EMBL" id="GFT26020.1"/>
    </source>
</evidence>
<sequence>MGSVHIYAPLDLLNDGFLQRASQEKLISLETHVPVECAHIERHCDCACSCPSQLVVQGKSIIVPRDQQVVNAFPCYALPKECTSEEMVTVVTWLTRHKFWTFANTLENGSLVRYLTPQRIFRLQPHPSCDQCEQHLLEGEPVFCLKNIVLSSQNKGPTVESVL</sequence>
<keyword evidence="2" id="KW-1185">Reference proteome</keyword>
<dbReference type="Proteomes" id="UP000887013">
    <property type="component" value="Unassembled WGS sequence"/>
</dbReference>
<organism evidence="1 2">
    <name type="scientific">Nephila pilipes</name>
    <name type="common">Giant wood spider</name>
    <name type="synonym">Nephila maculata</name>
    <dbReference type="NCBI Taxonomy" id="299642"/>
    <lineage>
        <taxon>Eukaryota</taxon>
        <taxon>Metazoa</taxon>
        <taxon>Ecdysozoa</taxon>
        <taxon>Arthropoda</taxon>
        <taxon>Chelicerata</taxon>
        <taxon>Arachnida</taxon>
        <taxon>Araneae</taxon>
        <taxon>Araneomorphae</taxon>
        <taxon>Entelegynae</taxon>
        <taxon>Araneoidea</taxon>
        <taxon>Nephilidae</taxon>
        <taxon>Nephila</taxon>
    </lineage>
</organism>
<comment type="caution">
    <text evidence="1">The sequence shown here is derived from an EMBL/GenBank/DDBJ whole genome shotgun (WGS) entry which is preliminary data.</text>
</comment>
<dbReference type="OrthoDB" id="6415777at2759"/>
<dbReference type="EMBL" id="BMAW01106771">
    <property type="protein sequence ID" value="GFT26020.1"/>
    <property type="molecule type" value="Genomic_DNA"/>
</dbReference>
<evidence type="ECO:0000313" key="2">
    <source>
        <dbReference type="Proteomes" id="UP000887013"/>
    </source>
</evidence>
<gene>
    <name evidence="1" type="primary">AVEN_231085_1</name>
    <name evidence="1" type="ORF">NPIL_16941</name>
</gene>
<protein>
    <submittedName>
        <fullName evidence="1">Uncharacterized protein</fullName>
    </submittedName>
</protein>